<evidence type="ECO:0000313" key="4">
    <source>
        <dbReference type="EMBL" id="WAX57421.1"/>
    </source>
</evidence>
<gene>
    <name evidence="4" type="ORF">M6B22_01315</name>
</gene>
<feature type="domain" description="Class II aldolase/adducin N-terminal" evidence="3">
    <location>
        <begin position="33"/>
        <end position="214"/>
    </location>
</feature>
<accession>A0ABY7K279</accession>
<proteinExistence type="inferred from homology"/>
<evidence type="ECO:0000256" key="2">
    <source>
        <dbReference type="SAM" id="MobiDB-lite"/>
    </source>
</evidence>
<organism evidence="4 5">
    <name type="scientific">Jatrophihabitans cynanchi</name>
    <dbReference type="NCBI Taxonomy" id="2944128"/>
    <lineage>
        <taxon>Bacteria</taxon>
        <taxon>Bacillati</taxon>
        <taxon>Actinomycetota</taxon>
        <taxon>Actinomycetes</taxon>
        <taxon>Jatrophihabitantales</taxon>
        <taxon>Jatrophihabitantaceae</taxon>
        <taxon>Jatrophihabitans</taxon>
    </lineage>
</organism>
<dbReference type="InterPro" id="IPR051017">
    <property type="entry name" value="Aldolase-II_Adducin_sf"/>
</dbReference>
<name>A0ABY7K279_9ACTN</name>
<reference evidence="4" key="1">
    <citation type="submission" date="2022-05" db="EMBL/GenBank/DDBJ databases">
        <title>Jatrophihabitans sp. SB3-54 whole genome sequence.</title>
        <authorList>
            <person name="Suh M.K."/>
            <person name="Eom M.K."/>
            <person name="Kim J.S."/>
            <person name="Kim H.S."/>
            <person name="Do H.E."/>
            <person name="Shin Y.K."/>
            <person name="Lee J.-S."/>
        </authorList>
    </citation>
    <scope>NUCLEOTIDE SEQUENCE</scope>
    <source>
        <strain evidence="4">SB3-54</strain>
    </source>
</reference>
<comment type="similarity">
    <text evidence="1">Belongs to the aldolase class II family.</text>
</comment>
<keyword evidence="5" id="KW-1185">Reference proteome</keyword>
<dbReference type="SUPFAM" id="SSF53639">
    <property type="entry name" value="AraD/HMP-PK domain-like"/>
    <property type="match status" value="1"/>
</dbReference>
<dbReference type="EMBL" id="CP097463">
    <property type="protein sequence ID" value="WAX57421.1"/>
    <property type="molecule type" value="Genomic_DNA"/>
</dbReference>
<sequence>MTRYLQESGRSKRPLQGPPIFESVGDERTYRKQRLAGALRLFAKFGFDEGTAGHITVRDPQFPDHFWVNPFGVPFALCDVSSLLLVNSDGDVVEGDRPINLAAFNIHAPIHDARPDVMGVAHAHSVYGKALAALGLPLLPITQEACKFYNRHVVFERFDGPVIDQSEGRLIAAALGERHKAAVLQNHGLLTVGESVEAAAYRFWIFERSARIQLAAMAAGEPKLIDHDVATNLAEEMPFSWYNFQPMWLQIIKEQPDLLD</sequence>
<dbReference type="Proteomes" id="UP001164693">
    <property type="component" value="Chromosome"/>
</dbReference>
<dbReference type="InterPro" id="IPR001303">
    <property type="entry name" value="Aldolase_II/adducin_N"/>
</dbReference>
<dbReference type="InterPro" id="IPR036409">
    <property type="entry name" value="Aldolase_II/adducin_N_sf"/>
</dbReference>
<feature type="region of interest" description="Disordered" evidence="2">
    <location>
        <begin position="1"/>
        <end position="23"/>
    </location>
</feature>
<evidence type="ECO:0000259" key="3">
    <source>
        <dbReference type="SMART" id="SM01007"/>
    </source>
</evidence>
<dbReference type="SMART" id="SM01007">
    <property type="entry name" value="Aldolase_II"/>
    <property type="match status" value="1"/>
</dbReference>
<dbReference type="NCBIfam" id="NF004855">
    <property type="entry name" value="PRK06208.1"/>
    <property type="match status" value="1"/>
</dbReference>
<evidence type="ECO:0000313" key="5">
    <source>
        <dbReference type="Proteomes" id="UP001164693"/>
    </source>
</evidence>
<evidence type="ECO:0000256" key="1">
    <source>
        <dbReference type="ARBA" id="ARBA00037961"/>
    </source>
</evidence>
<dbReference type="PANTHER" id="PTHR10672:SF3">
    <property type="entry name" value="PROTEIN HU-LI TAI SHAO"/>
    <property type="match status" value="1"/>
</dbReference>
<dbReference type="RefSeq" id="WP_269443960.1">
    <property type="nucleotide sequence ID" value="NZ_CP097463.1"/>
</dbReference>
<protein>
    <submittedName>
        <fullName evidence="4">Class II aldolase/adducin family protein</fullName>
    </submittedName>
</protein>
<dbReference type="PANTHER" id="PTHR10672">
    <property type="entry name" value="ADDUCIN"/>
    <property type="match status" value="1"/>
</dbReference>
<dbReference type="Pfam" id="PF00596">
    <property type="entry name" value="Aldolase_II"/>
    <property type="match status" value="1"/>
</dbReference>
<dbReference type="Gene3D" id="3.40.225.10">
    <property type="entry name" value="Class II aldolase/adducin N-terminal domain"/>
    <property type="match status" value="1"/>
</dbReference>